<dbReference type="EMBL" id="BANR01000011">
    <property type="protein sequence ID" value="GAC49220.1"/>
    <property type="molecule type" value="Genomic_DNA"/>
</dbReference>
<dbReference type="STRING" id="1220583.GOACH_11_00150"/>
<dbReference type="Proteomes" id="UP000010988">
    <property type="component" value="Unassembled WGS sequence"/>
</dbReference>
<evidence type="ECO:0000256" key="1">
    <source>
        <dbReference type="SAM" id="SignalP"/>
    </source>
</evidence>
<keyword evidence="3" id="KW-1185">Reference proteome</keyword>
<gene>
    <name evidence="2" type="ORF">GOACH_11_00150</name>
</gene>
<sequence>MPGRVLVKVIAATIIAVTVLGSGSAGAQPVSTPPTVQDSPRVLSATRVAAPPVALPEAASTLLVRYSSLSVRGTSTWMTATLLLPKRPPPRSGWPLAVWSHMTTGAADRCAPSTARPGDRELTHMTSGDRIVGGLLKSGFAVMRPDFEGIGGPGPHPYLIGESLARSVIDAARAVTAFDRRIGRDVVVAGHSEGAVASLFAAAAPAAQWSGLRLRAVSAVTPPTQMGRIVDLVGGVRVAGPATRDLVGLAALMIAGGVAADPDFARAIASGGLSERARSLLPQVQTRCYEELSGEDSFGGLAPAALLGPRGGVAKKALVAIADRNDVSHLKLNARLPVRIDAGSYDAVAPLPLVRGLADAYRRDGVRVWFNVHPAGHTPVPLDAATAADISRWLASFLPVG</sequence>
<dbReference type="InterPro" id="IPR005152">
    <property type="entry name" value="Lipase_secreted"/>
</dbReference>
<reference evidence="2 3" key="1">
    <citation type="submission" date="2012-12" db="EMBL/GenBank/DDBJ databases">
        <title>Whole genome shotgun sequence of Gordonia aichiensis NBRC 108223.</title>
        <authorList>
            <person name="Isaki-Nakamura S."/>
            <person name="Hosoyama A."/>
            <person name="Tsuchikane K."/>
            <person name="Ando Y."/>
            <person name="Baba S."/>
            <person name="Ohji S."/>
            <person name="Hamada M."/>
            <person name="Tamura T."/>
            <person name="Yamazoe A."/>
            <person name="Yamazaki S."/>
            <person name="Fujita N."/>
        </authorList>
    </citation>
    <scope>NUCLEOTIDE SEQUENCE [LARGE SCALE GENOMIC DNA]</scope>
    <source>
        <strain evidence="2 3">NBRC 108223</strain>
    </source>
</reference>
<evidence type="ECO:0008006" key="4">
    <source>
        <dbReference type="Google" id="ProtNLM"/>
    </source>
</evidence>
<dbReference type="SUPFAM" id="SSF53474">
    <property type="entry name" value="alpha/beta-Hydrolases"/>
    <property type="match status" value="1"/>
</dbReference>
<dbReference type="PANTHER" id="PTHR34853">
    <property type="match status" value="1"/>
</dbReference>
<dbReference type="InterPro" id="IPR029058">
    <property type="entry name" value="AB_hydrolase_fold"/>
</dbReference>
<protein>
    <recommendedName>
        <fullName evidence="4">Lipase</fullName>
    </recommendedName>
</protein>
<proteinExistence type="predicted"/>
<name>L7KK16_9ACTN</name>
<dbReference type="AlphaFoldDB" id="L7KK16"/>
<dbReference type="eggNOG" id="COG2945">
    <property type="taxonomic scope" value="Bacteria"/>
</dbReference>
<feature type="chain" id="PRO_5003979568" description="Lipase" evidence="1">
    <location>
        <begin position="28"/>
        <end position="401"/>
    </location>
</feature>
<accession>L7KK16</accession>
<dbReference type="Pfam" id="PF03583">
    <property type="entry name" value="LIP"/>
    <property type="match status" value="1"/>
</dbReference>
<evidence type="ECO:0000313" key="3">
    <source>
        <dbReference type="Proteomes" id="UP000010988"/>
    </source>
</evidence>
<dbReference type="Gene3D" id="3.40.50.1820">
    <property type="entry name" value="alpha/beta hydrolase"/>
    <property type="match status" value="2"/>
</dbReference>
<organism evidence="2 3">
    <name type="scientific">Gordonia aichiensis NBRC 108223</name>
    <dbReference type="NCBI Taxonomy" id="1220583"/>
    <lineage>
        <taxon>Bacteria</taxon>
        <taxon>Bacillati</taxon>
        <taxon>Actinomycetota</taxon>
        <taxon>Actinomycetes</taxon>
        <taxon>Mycobacteriales</taxon>
        <taxon>Gordoniaceae</taxon>
        <taxon>Gordonia</taxon>
    </lineage>
</organism>
<dbReference type="GO" id="GO:0004806">
    <property type="term" value="F:triacylglycerol lipase activity"/>
    <property type="evidence" value="ECO:0007669"/>
    <property type="project" value="InterPro"/>
</dbReference>
<evidence type="ECO:0000313" key="2">
    <source>
        <dbReference type="EMBL" id="GAC49220.1"/>
    </source>
</evidence>
<dbReference type="PANTHER" id="PTHR34853:SF1">
    <property type="entry name" value="LIPASE 5"/>
    <property type="match status" value="1"/>
</dbReference>
<comment type="caution">
    <text evidence="2">The sequence shown here is derived from an EMBL/GenBank/DDBJ whole genome shotgun (WGS) entry which is preliminary data.</text>
</comment>
<keyword evidence="1" id="KW-0732">Signal</keyword>
<feature type="signal peptide" evidence="1">
    <location>
        <begin position="1"/>
        <end position="27"/>
    </location>
</feature>
<dbReference type="GO" id="GO:0016042">
    <property type="term" value="P:lipid catabolic process"/>
    <property type="evidence" value="ECO:0007669"/>
    <property type="project" value="InterPro"/>
</dbReference>
<dbReference type="PIRSF" id="PIRSF029171">
    <property type="entry name" value="Esterase_LipA"/>
    <property type="match status" value="1"/>
</dbReference>